<reference evidence="4 5" key="2">
    <citation type="journal article" date="2018" name="Hortic Res">
        <title>Improved Brassica rapa reference genome by single-molecule sequencing and chromosome conformation capture technologies.</title>
        <authorList>
            <person name="Zhang L."/>
            <person name="Cai X."/>
            <person name="Wu J."/>
            <person name="Liu M."/>
            <person name="Grob S."/>
            <person name="Cheng F."/>
            <person name="Liang J."/>
            <person name="Cai C."/>
            <person name="Liu Z."/>
            <person name="Liu B."/>
            <person name="Wang F."/>
            <person name="Li S."/>
            <person name="Liu F."/>
            <person name="Li X."/>
            <person name="Cheng L."/>
            <person name="Yang W."/>
            <person name="Li M.H."/>
            <person name="Grossniklaus U."/>
            <person name="Zheng H."/>
            <person name="Wang X."/>
        </authorList>
    </citation>
    <scope>NUCLEOTIDE SEQUENCE [LARGE SCALE GENOMIC DNA]</scope>
    <source>
        <strain evidence="4 5">cv. Chiifu-401-42</strain>
    </source>
</reference>
<dbReference type="Gramene" id="Bra019985.1">
    <property type="protein sequence ID" value="Bra019985.1-P"/>
    <property type="gene ID" value="Bra019985"/>
</dbReference>
<dbReference type="NCBIfam" id="TIGR00756">
    <property type="entry name" value="PPR"/>
    <property type="match status" value="10"/>
</dbReference>
<dbReference type="Pfam" id="PF12854">
    <property type="entry name" value="PPR_1"/>
    <property type="match status" value="2"/>
</dbReference>
<dbReference type="InParanoid" id="M4DTZ2"/>
<feature type="repeat" description="PPR" evidence="3">
    <location>
        <begin position="405"/>
        <end position="439"/>
    </location>
</feature>
<feature type="repeat" description="PPR" evidence="3">
    <location>
        <begin position="261"/>
        <end position="298"/>
    </location>
</feature>
<evidence type="ECO:0000256" key="1">
    <source>
        <dbReference type="ARBA" id="ARBA00007626"/>
    </source>
</evidence>
<dbReference type="Proteomes" id="UP000011750">
    <property type="component" value="Chromosome A06"/>
</dbReference>
<evidence type="ECO:0000256" key="2">
    <source>
        <dbReference type="ARBA" id="ARBA00022737"/>
    </source>
</evidence>
<dbReference type="Gene3D" id="1.25.40.10">
    <property type="entry name" value="Tetratricopeptide repeat domain"/>
    <property type="match status" value="4"/>
</dbReference>
<evidence type="ECO:0000313" key="5">
    <source>
        <dbReference type="Proteomes" id="UP000011750"/>
    </source>
</evidence>
<reference evidence="4" key="3">
    <citation type="submission" date="2023-03" db="UniProtKB">
        <authorList>
            <consortium name="EnsemblPlants"/>
        </authorList>
    </citation>
    <scope>IDENTIFICATION</scope>
    <source>
        <strain evidence="4">cv. Chiifu-401-42</strain>
    </source>
</reference>
<dbReference type="GeneID" id="103871759"/>
<protein>
    <recommendedName>
        <fullName evidence="6">Pentacotripeptide-repeat region of PRORP domain-containing protein</fullName>
    </recommendedName>
</protein>
<feature type="repeat" description="PPR" evidence="3">
    <location>
        <begin position="335"/>
        <end position="369"/>
    </location>
</feature>
<comment type="similarity">
    <text evidence="1">Belongs to the PPR family. P subfamily.</text>
</comment>
<dbReference type="FunCoup" id="M4DTZ2">
    <property type="interactions" value="70"/>
</dbReference>
<dbReference type="GO" id="GO:0003729">
    <property type="term" value="F:mRNA binding"/>
    <property type="evidence" value="ECO:0000318"/>
    <property type="project" value="GO_Central"/>
</dbReference>
<feature type="repeat" description="PPR" evidence="3">
    <location>
        <begin position="370"/>
        <end position="404"/>
    </location>
</feature>
<sequence length="612" mass="68791">MLIKSRKFSDLKDVFPRKFSSLTTLCPSSSPITKSPFPPSRDDVAAIADLIEKQHWSKLKLLHVKDINNPNELFHQLISSNLDPELCLRYYTWLIANIRNTSLSLELTFNLLHSLANAKKYSKIRSFLDGFVKKRSDHPIHSIFHAISLCDNLCVNSILADMLVLAYANNLRLESALEAFKRAGYYGYKLSALSCKPLMVALLNEKRFADVEFVYKEMIRRRIQPNVFTFNVVINSFCKKGKMEKAKDVMEDMKVYGTSPNVVSYNTLIDGYCKLGGVGKMYKADAVLKEMVESSKVSPNLTTFNILIDGFWKDGNYSGSMKVFREMLEQDVKPNVVTYNSLINGLCSGGKVSEATCMHDEMVSAGVEPNLVTYNSLINGFCKNGMMKEALDMFASLKGRGIVPTAKTYNMLIDAYCKSGKVEDGFGLKEEMEREGIVANVETYNCLIGGLCRNGNIEGAKKLFDQLSGKGLPDLVTYHILMDGYCSRGESRKAAMILKEGISKMGLKPRHLTYNILMEGYCKEGNLKGAANVRVQMEKERRLRMNVASYNVLLQGYSQKGKMEDANRLLNEMLEKGLIPNRITYEIVKAEMVDKGFVPDIQGHLFNVSTKS</sequence>
<feature type="repeat" description="PPR" evidence="3">
    <location>
        <begin position="546"/>
        <end position="580"/>
    </location>
</feature>
<evidence type="ECO:0000256" key="3">
    <source>
        <dbReference type="PROSITE-ProRule" id="PRU00708"/>
    </source>
</evidence>
<feature type="repeat" description="PPR" evidence="3">
    <location>
        <begin position="226"/>
        <end position="260"/>
    </location>
</feature>
<reference evidence="4 5" key="1">
    <citation type="journal article" date="2011" name="Nat. Genet.">
        <title>The genome of the mesopolyploid crop species Brassica rapa.</title>
        <authorList>
            <consortium name="Brassica rapa Genome Sequencing Project Consortium"/>
            <person name="Wang X."/>
            <person name="Wang H."/>
            <person name="Wang J."/>
            <person name="Sun R."/>
            <person name="Wu J."/>
            <person name="Liu S."/>
            <person name="Bai Y."/>
            <person name="Mun J.H."/>
            <person name="Bancroft I."/>
            <person name="Cheng F."/>
            <person name="Huang S."/>
            <person name="Li X."/>
            <person name="Hua W."/>
            <person name="Wang J."/>
            <person name="Wang X."/>
            <person name="Freeling M."/>
            <person name="Pires J.C."/>
            <person name="Paterson A.H."/>
            <person name="Chalhoub B."/>
            <person name="Wang B."/>
            <person name="Hayward A."/>
            <person name="Sharpe A.G."/>
            <person name="Park B.S."/>
            <person name="Weisshaar B."/>
            <person name="Liu B."/>
            <person name="Li B."/>
            <person name="Liu B."/>
            <person name="Tong C."/>
            <person name="Song C."/>
            <person name="Duran C."/>
            <person name="Peng C."/>
            <person name="Geng C."/>
            <person name="Koh C."/>
            <person name="Lin C."/>
            <person name="Edwards D."/>
            <person name="Mu D."/>
            <person name="Shen D."/>
            <person name="Soumpourou E."/>
            <person name="Li F."/>
            <person name="Fraser F."/>
            <person name="Conant G."/>
            <person name="Lassalle G."/>
            <person name="King G.J."/>
            <person name="Bonnema G."/>
            <person name="Tang H."/>
            <person name="Wang H."/>
            <person name="Belcram H."/>
            <person name="Zhou H."/>
            <person name="Hirakawa H."/>
            <person name="Abe H."/>
            <person name="Guo H."/>
            <person name="Wang H."/>
            <person name="Jin H."/>
            <person name="Parkin I.A."/>
            <person name="Batley J."/>
            <person name="Kim J.S."/>
            <person name="Just J."/>
            <person name="Li J."/>
            <person name="Xu J."/>
            <person name="Deng J."/>
            <person name="Kim J.A."/>
            <person name="Li J."/>
            <person name="Yu J."/>
            <person name="Meng J."/>
            <person name="Wang J."/>
            <person name="Min J."/>
            <person name="Poulain J."/>
            <person name="Wang J."/>
            <person name="Hatakeyama K."/>
            <person name="Wu K."/>
            <person name="Wang L."/>
            <person name="Fang L."/>
            <person name="Trick M."/>
            <person name="Links M.G."/>
            <person name="Zhao M."/>
            <person name="Jin M."/>
            <person name="Ramchiary N."/>
            <person name="Drou N."/>
            <person name="Berkman P.J."/>
            <person name="Cai Q."/>
            <person name="Huang Q."/>
            <person name="Li R."/>
            <person name="Tabata S."/>
            <person name="Cheng S."/>
            <person name="Zhang S."/>
            <person name="Zhang S."/>
            <person name="Huang S."/>
            <person name="Sato S."/>
            <person name="Sun S."/>
            <person name="Kwon S.J."/>
            <person name="Choi S.R."/>
            <person name="Lee T.H."/>
            <person name="Fan W."/>
            <person name="Zhao X."/>
            <person name="Tan X."/>
            <person name="Xu X."/>
            <person name="Wang Y."/>
            <person name="Qiu Y."/>
            <person name="Yin Y."/>
            <person name="Li Y."/>
            <person name="Du Y."/>
            <person name="Liao Y."/>
            <person name="Lim Y."/>
            <person name="Narusaka Y."/>
            <person name="Wang Y."/>
            <person name="Wang Z."/>
            <person name="Li Z."/>
            <person name="Wang Z."/>
            <person name="Xiong Z."/>
            <person name="Zhang Z."/>
        </authorList>
    </citation>
    <scope>NUCLEOTIDE SEQUENCE [LARGE SCALE GENOMIC DNA]</scope>
    <source>
        <strain evidence="4 5">cv. Chiifu-401-42</strain>
    </source>
</reference>
<keyword evidence="5" id="KW-1185">Reference proteome</keyword>
<dbReference type="AlphaFoldDB" id="M4DTZ2"/>
<dbReference type="InterPro" id="IPR050872">
    <property type="entry name" value="PPR_P_subfamily"/>
</dbReference>
<dbReference type="RefSeq" id="XP_009148288.1">
    <property type="nucleotide sequence ID" value="XM_009150040.2"/>
</dbReference>
<accession>M4DTZ2</accession>
<organism evidence="4 5">
    <name type="scientific">Brassica campestris</name>
    <name type="common">Field mustard</name>
    <dbReference type="NCBI Taxonomy" id="3711"/>
    <lineage>
        <taxon>Eukaryota</taxon>
        <taxon>Viridiplantae</taxon>
        <taxon>Streptophyta</taxon>
        <taxon>Embryophyta</taxon>
        <taxon>Tracheophyta</taxon>
        <taxon>Spermatophyta</taxon>
        <taxon>Magnoliopsida</taxon>
        <taxon>eudicotyledons</taxon>
        <taxon>Gunneridae</taxon>
        <taxon>Pentapetalae</taxon>
        <taxon>rosids</taxon>
        <taxon>malvids</taxon>
        <taxon>Brassicales</taxon>
        <taxon>Brassicaceae</taxon>
        <taxon>Brassiceae</taxon>
        <taxon>Brassica</taxon>
    </lineage>
</organism>
<dbReference type="PROSITE" id="PS51375">
    <property type="entry name" value="PPR"/>
    <property type="match status" value="9"/>
</dbReference>
<name>M4DTZ2_BRACM</name>
<dbReference type="PANTHER" id="PTHR46128:SF82">
    <property type="entry name" value="PENTACOTRIPEPTIDE-REPEAT REGION OF PRORP DOMAIN-CONTAINING PROTEIN"/>
    <property type="match status" value="1"/>
</dbReference>
<dbReference type="eggNOG" id="KOG4197">
    <property type="taxonomic scope" value="Eukaryota"/>
</dbReference>
<dbReference type="OMA" id="EYMYKEM"/>
<dbReference type="STRING" id="51351.M4DTZ2"/>
<dbReference type="HOGENOM" id="CLU_002706_49_12_1"/>
<dbReference type="Pfam" id="PF01535">
    <property type="entry name" value="PPR"/>
    <property type="match status" value="1"/>
</dbReference>
<proteinExistence type="inferred from homology"/>
<evidence type="ECO:0008006" key="6">
    <source>
        <dbReference type="Google" id="ProtNLM"/>
    </source>
</evidence>
<dbReference type="Pfam" id="PF13041">
    <property type="entry name" value="PPR_2"/>
    <property type="match status" value="4"/>
</dbReference>
<dbReference type="FunFam" id="1.25.40.10:FF:000558">
    <property type="entry name" value="Pentatricopeptide repeat-containing protein At5g39710"/>
    <property type="match status" value="1"/>
</dbReference>
<keyword evidence="2" id="KW-0677">Repeat</keyword>
<evidence type="ECO:0000313" key="4">
    <source>
        <dbReference type="EnsemblPlants" id="Bra019985.1-P"/>
    </source>
</evidence>
<dbReference type="InterPro" id="IPR002885">
    <property type="entry name" value="PPR_rpt"/>
</dbReference>
<feature type="repeat" description="PPR" evidence="3">
    <location>
        <begin position="300"/>
        <end position="334"/>
    </location>
</feature>
<dbReference type="KEGG" id="brp:103871759"/>
<dbReference type="EnsemblPlants" id="Bra019985.1">
    <property type="protein sequence ID" value="Bra019985.1-P"/>
    <property type="gene ID" value="Bra019985"/>
</dbReference>
<feature type="repeat" description="PPR" evidence="3">
    <location>
        <begin position="440"/>
        <end position="474"/>
    </location>
</feature>
<dbReference type="OrthoDB" id="185373at2759"/>
<dbReference type="PANTHER" id="PTHR46128">
    <property type="entry name" value="MITOCHONDRIAL GROUP I INTRON SPLICING FACTOR CCM1"/>
    <property type="match status" value="1"/>
</dbReference>
<feature type="repeat" description="PPR" evidence="3">
    <location>
        <begin position="510"/>
        <end position="540"/>
    </location>
</feature>
<dbReference type="InterPro" id="IPR011990">
    <property type="entry name" value="TPR-like_helical_dom_sf"/>
</dbReference>